<dbReference type="SUPFAM" id="SSF48452">
    <property type="entry name" value="TPR-like"/>
    <property type="match status" value="1"/>
</dbReference>
<keyword evidence="3" id="KW-1185">Reference proteome</keyword>
<accession>A0A1V0B1K6</accession>
<dbReference type="Pfam" id="PF14559">
    <property type="entry name" value="TPR_19"/>
    <property type="match status" value="1"/>
</dbReference>
<feature type="signal peptide" evidence="1">
    <location>
        <begin position="1"/>
        <end position="17"/>
    </location>
</feature>
<dbReference type="STRING" id="1931241.BVH74_03230"/>
<feature type="chain" id="PRO_5012324087" evidence="1">
    <location>
        <begin position="18"/>
        <end position="390"/>
    </location>
</feature>
<evidence type="ECO:0000313" key="2">
    <source>
        <dbReference type="EMBL" id="AQZ93827.1"/>
    </source>
</evidence>
<name>A0A1V0B1K6_9GAMM</name>
<dbReference type="EMBL" id="CP020100">
    <property type="protein sequence ID" value="AQZ93827.1"/>
    <property type="molecule type" value="Genomic_DNA"/>
</dbReference>
<proteinExistence type="predicted"/>
<evidence type="ECO:0000313" key="3">
    <source>
        <dbReference type="Proteomes" id="UP000243488"/>
    </source>
</evidence>
<evidence type="ECO:0000256" key="1">
    <source>
        <dbReference type="SAM" id="SignalP"/>
    </source>
</evidence>
<reference evidence="2 3" key="1">
    <citation type="submission" date="2017-03" db="EMBL/GenBank/DDBJ databases">
        <title>Complete genome sequence of the novel DNRA strain Pseudomonas sp. S-6-2 isolated from Chinese polluted river sediment. Journal of Biotechnology.</title>
        <authorList>
            <person name="Li J."/>
            <person name="Xiang F."/>
            <person name="Wang L."/>
            <person name="Xi L."/>
            <person name="Liu J."/>
        </authorList>
    </citation>
    <scope>NUCLEOTIDE SEQUENCE [LARGE SCALE GENOMIC DNA]</scope>
    <source>
        <strain evidence="2 3">S-6-2</strain>
    </source>
</reference>
<organism evidence="2 3">
    <name type="scientific">Halopseudomonas phragmitis</name>
    <dbReference type="NCBI Taxonomy" id="1931241"/>
    <lineage>
        <taxon>Bacteria</taxon>
        <taxon>Pseudomonadati</taxon>
        <taxon>Pseudomonadota</taxon>
        <taxon>Gammaproteobacteria</taxon>
        <taxon>Pseudomonadales</taxon>
        <taxon>Pseudomonadaceae</taxon>
        <taxon>Halopseudomonas</taxon>
    </lineage>
</organism>
<dbReference type="AlphaFoldDB" id="A0A1V0B1K6"/>
<keyword evidence="1" id="KW-0732">Signal</keyword>
<dbReference type="Proteomes" id="UP000243488">
    <property type="component" value="Chromosome"/>
</dbReference>
<gene>
    <name evidence="2" type="ORF">BVH74_03230</name>
</gene>
<dbReference type="RefSeq" id="WP_080048685.1">
    <property type="nucleotide sequence ID" value="NZ_CP020100.1"/>
</dbReference>
<sequence length="390" mass="44336">MRYLILLLVLASPMVCAQQTVQPSVFQALTSAQQAQQQGNYGQARDTLQQALNQVRAGSLEQALIEQRLGYLAIARDRHEEAIDWLSKALAHDRLEAEAASQDRRNLAQLLAVAGRYREAVTLLEVEQARGALPRDSQRLLVQAYSQLRQFDKAIPLAERVVREEPGIDAAWYQLLVGMNYRLQRYSQAERWLKPMLRREPANAEYWRQLAAMQSLDNRPRAAAASLRLAYEAGVRFSATDLDSLVGLQTQAGAPWQAARLLEEMFERGLLPANAERRERLAQLWQLARDRQRAESAWRSLAEHSGRASHWLRVAAVQMESEDWNGLLASLARAESDANAEQRRQIRLWQGYARQALGEPEAARRALLEVSDGRQAEEARRLLEWIDNQS</sequence>
<dbReference type="KEGG" id="ppha:BVH74_03230"/>
<dbReference type="Gene3D" id="1.25.40.10">
    <property type="entry name" value="Tetratricopeptide repeat domain"/>
    <property type="match status" value="2"/>
</dbReference>
<dbReference type="InterPro" id="IPR011990">
    <property type="entry name" value="TPR-like_helical_dom_sf"/>
</dbReference>
<protein>
    <submittedName>
        <fullName evidence="2">Uncharacterized protein</fullName>
    </submittedName>
</protein>